<dbReference type="OrthoDB" id="19619at2759"/>
<dbReference type="InParanoid" id="W2S4D9"/>
<evidence type="ECO:0008006" key="6">
    <source>
        <dbReference type="Google" id="ProtNLM"/>
    </source>
</evidence>
<evidence type="ECO:0000256" key="2">
    <source>
        <dbReference type="ARBA" id="ARBA00022946"/>
    </source>
</evidence>
<sequence length="294" mass="32810">MVAAQVGEANSSKMQNMTKAKIPGDVGLFPKTFVAAPLVDYLRIAFSKPTLFLRILWMLFKKPFMNNFGLVYNLAWTRRKGFRVFSTASLRKRPIPLHLTSRITDALTLHRELNTAIAAGDKHWLRAHCCTGLATKACNRIERRGATKSGASNQEHWELLSYGGLPVLGSKVPPWPLCSWMPGKAYKVVNDVVGALPVSNDVLIRQVIVRITSKQKYNLNNGKGDQQKTLTEYVVLQKILFQGEDEGWKVWGTVKPNTVEEIQAMVEEDKKEGSLMDRVRALMPSQGGGMGPMV</sequence>
<dbReference type="PANTHER" id="PTHR28554:SF1">
    <property type="entry name" value="LARGE RIBOSOMAL SUBUNIT PROTEIN ML45"/>
    <property type="match status" value="1"/>
</dbReference>
<protein>
    <recommendedName>
        <fullName evidence="6">Tim44-like domain-containing protein</fullName>
    </recommendedName>
</protein>
<evidence type="ECO:0000256" key="1">
    <source>
        <dbReference type="ARBA" id="ARBA00004173"/>
    </source>
</evidence>
<gene>
    <name evidence="4" type="ORF">HMPREF1541_02609</name>
</gene>
<evidence type="ECO:0000313" key="4">
    <source>
        <dbReference type="EMBL" id="ETN43450.1"/>
    </source>
</evidence>
<organism evidence="4 5">
    <name type="scientific">Cyphellophora europaea (strain CBS 101466)</name>
    <name type="common">Phialophora europaea</name>
    <dbReference type="NCBI Taxonomy" id="1220924"/>
    <lineage>
        <taxon>Eukaryota</taxon>
        <taxon>Fungi</taxon>
        <taxon>Dikarya</taxon>
        <taxon>Ascomycota</taxon>
        <taxon>Pezizomycotina</taxon>
        <taxon>Eurotiomycetes</taxon>
        <taxon>Chaetothyriomycetidae</taxon>
        <taxon>Chaetothyriales</taxon>
        <taxon>Cyphellophoraceae</taxon>
        <taxon>Cyphellophora</taxon>
    </lineage>
</organism>
<dbReference type="HOGENOM" id="CLU_055139_0_0_1"/>
<keyword evidence="3" id="KW-0496">Mitochondrion</keyword>
<dbReference type="PANTHER" id="PTHR28554">
    <property type="entry name" value="39S RIBOSOMAL PROTEIN L45, MITOCHONDRIAL"/>
    <property type="match status" value="1"/>
</dbReference>
<evidence type="ECO:0000313" key="5">
    <source>
        <dbReference type="Proteomes" id="UP000030752"/>
    </source>
</evidence>
<dbReference type="STRING" id="1220924.W2S4D9"/>
<dbReference type="VEuPathDB" id="FungiDB:HMPREF1541_02609"/>
<evidence type="ECO:0000256" key="3">
    <source>
        <dbReference type="ARBA" id="ARBA00023128"/>
    </source>
</evidence>
<dbReference type="RefSeq" id="XP_008715186.1">
    <property type="nucleotide sequence ID" value="XM_008716964.1"/>
</dbReference>
<dbReference type="InterPro" id="IPR051975">
    <property type="entry name" value="mtLSU_mL45"/>
</dbReference>
<reference evidence="4 5" key="1">
    <citation type="submission" date="2013-03" db="EMBL/GenBank/DDBJ databases">
        <title>The Genome Sequence of Phialophora europaea CBS 101466.</title>
        <authorList>
            <consortium name="The Broad Institute Genomics Platform"/>
            <person name="Cuomo C."/>
            <person name="de Hoog S."/>
            <person name="Gorbushina A."/>
            <person name="Walker B."/>
            <person name="Young S.K."/>
            <person name="Zeng Q."/>
            <person name="Gargeya S."/>
            <person name="Fitzgerald M."/>
            <person name="Haas B."/>
            <person name="Abouelleil A."/>
            <person name="Allen A.W."/>
            <person name="Alvarado L."/>
            <person name="Arachchi H.M."/>
            <person name="Berlin A.M."/>
            <person name="Chapman S.B."/>
            <person name="Gainer-Dewar J."/>
            <person name="Goldberg J."/>
            <person name="Griggs A."/>
            <person name="Gujja S."/>
            <person name="Hansen M."/>
            <person name="Howarth C."/>
            <person name="Imamovic A."/>
            <person name="Ireland A."/>
            <person name="Larimer J."/>
            <person name="McCowan C."/>
            <person name="Murphy C."/>
            <person name="Pearson M."/>
            <person name="Poon T.W."/>
            <person name="Priest M."/>
            <person name="Roberts A."/>
            <person name="Saif S."/>
            <person name="Shea T."/>
            <person name="Sisk P."/>
            <person name="Sykes S."/>
            <person name="Wortman J."/>
            <person name="Nusbaum C."/>
            <person name="Birren B."/>
        </authorList>
    </citation>
    <scope>NUCLEOTIDE SEQUENCE [LARGE SCALE GENOMIC DNA]</scope>
    <source>
        <strain evidence="4 5">CBS 101466</strain>
    </source>
</reference>
<accession>W2S4D9</accession>
<keyword evidence="2" id="KW-0809">Transit peptide</keyword>
<dbReference type="GO" id="GO:0005739">
    <property type="term" value="C:mitochondrion"/>
    <property type="evidence" value="ECO:0007669"/>
    <property type="project" value="UniProtKB-SubCell"/>
</dbReference>
<keyword evidence="5" id="KW-1185">Reference proteome</keyword>
<dbReference type="eggNOG" id="ENOG502SAX9">
    <property type="taxonomic scope" value="Eukaryota"/>
</dbReference>
<dbReference type="EMBL" id="KB822718">
    <property type="protein sequence ID" value="ETN43450.1"/>
    <property type="molecule type" value="Genomic_DNA"/>
</dbReference>
<dbReference type="AlphaFoldDB" id="W2S4D9"/>
<dbReference type="Gene3D" id="3.10.450.240">
    <property type="match status" value="1"/>
</dbReference>
<dbReference type="Proteomes" id="UP000030752">
    <property type="component" value="Unassembled WGS sequence"/>
</dbReference>
<comment type="subcellular location">
    <subcellularLocation>
        <location evidence="1">Mitochondrion</location>
    </subcellularLocation>
</comment>
<proteinExistence type="predicted"/>
<name>W2S4D9_CYPE1</name>
<dbReference type="GeneID" id="19969948"/>